<keyword evidence="5 6" id="KW-0472">Membrane</keyword>
<feature type="transmembrane region" description="Helical" evidence="6">
    <location>
        <begin position="267"/>
        <end position="287"/>
    </location>
</feature>
<keyword evidence="2" id="KW-1003">Cell membrane</keyword>
<evidence type="ECO:0000256" key="3">
    <source>
        <dbReference type="ARBA" id="ARBA00022692"/>
    </source>
</evidence>
<dbReference type="InterPro" id="IPR004477">
    <property type="entry name" value="ComEC_N"/>
</dbReference>
<feature type="transmembrane region" description="Helical" evidence="6">
    <location>
        <begin position="40"/>
        <end position="59"/>
    </location>
</feature>
<evidence type="ECO:0000256" key="5">
    <source>
        <dbReference type="ARBA" id="ARBA00023136"/>
    </source>
</evidence>
<evidence type="ECO:0000259" key="7">
    <source>
        <dbReference type="Pfam" id="PF03772"/>
    </source>
</evidence>
<reference evidence="10" key="1">
    <citation type="submission" date="2017-02" db="EMBL/GenBank/DDBJ databases">
        <authorList>
            <person name="Varghese N."/>
            <person name="Submissions S."/>
        </authorList>
    </citation>
    <scope>NUCLEOTIDE SEQUENCE [LARGE SCALE GENOMIC DNA]</scope>
    <source>
        <strain evidence="10">DSM 24091</strain>
    </source>
</reference>
<dbReference type="Pfam" id="PF03772">
    <property type="entry name" value="Competence"/>
    <property type="match status" value="1"/>
</dbReference>
<keyword evidence="4 6" id="KW-1133">Transmembrane helix</keyword>
<accession>A0A1T5F9X4</accession>
<feature type="transmembrane region" description="Helical" evidence="6">
    <location>
        <begin position="12"/>
        <end position="34"/>
    </location>
</feature>
<dbReference type="EMBL" id="FUZF01000015">
    <property type="protein sequence ID" value="SKB92979.1"/>
    <property type="molecule type" value="Genomic_DNA"/>
</dbReference>
<dbReference type="OrthoDB" id="9761531at2"/>
<gene>
    <name evidence="9" type="ORF">SAMN05660841_03101</name>
</gene>
<feature type="transmembrane region" description="Helical" evidence="6">
    <location>
        <begin position="345"/>
        <end position="364"/>
    </location>
</feature>
<dbReference type="GO" id="GO:0005886">
    <property type="term" value="C:plasma membrane"/>
    <property type="evidence" value="ECO:0007669"/>
    <property type="project" value="UniProtKB-SubCell"/>
</dbReference>
<evidence type="ECO:0000259" key="8">
    <source>
        <dbReference type="Pfam" id="PF13567"/>
    </source>
</evidence>
<dbReference type="NCBIfam" id="TIGR00360">
    <property type="entry name" value="ComEC_N-term"/>
    <property type="match status" value="1"/>
</dbReference>
<feature type="transmembrane region" description="Helical" evidence="6">
    <location>
        <begin position="299"/>
        <end position="315"/>
    </location>
</feature>
<evidence type="ECO:0000256" key="4">
    <source>
        <dbReference type="ARBA" id="ARBA00022989"/>
    </source>
</evidence>
<feature type="transmembrane region" description="Helical" evidence="6">
    <location>
        <begin position="427"/>
        <end position="452"/>
    </location>
</feature>
<feature type="domain" description="ComEC/Rec2-related protein" evidence="7">
    <location>
        <begin position="245"/>
        <end position="512"/>
    </location>
</feature>
<dbReference type="InterPro" id="IPR052159">
    <property type="entry name" value="Competence_DNA_uptake"/>
</dbReference>
<dbReference type="STRING" id="1513896.SAMN05660841_03101"/>
<sequence>MAMVKQNILALHFGKIPMAKPLLAFLPGICVGYYTTSFQFSFWIDVLLILIVLQLVSFFNRRKSWGRLLFPLSFYLSWSVLGVWTTVCTMPSYQTAHFSNFESQHLFVVVNEEPQIKGENIRFSADVKAVVQEGRVHASTGQLMVTLRLDTTEREEFRYGDLLQIPNQIQIVKPAANPKEFDYRKYLQSKDIEQQCFLSANQIVKVGLQKGNPIVDRALFFREQMMHKFAVNIKDSSSLQLAMALIFGYRSQIDIDTIDVFRNTGTVHILSVSGLHVGLVFALLTLLLKWMNRFSYGRHIRSVVILLAVWFYVILTGMSPPILRAGIMITFFIVSIGANRTQVPLNTLFASALFILIFSPKSLFDVGFQLSYLAVLGILILYPLFKSFYRPKQRLARIIVDYIYISIAAQLFTLPVILYYFGQFPTYFIPANLFIAIPSTAIMYLGILLALCPFSMVNNYFGLALHGLLNFSVEGLGYIERLPVAVLKGIIWNEIQVVLFFLVLLALIWAWNFKDKKAVFMGLSLLVCFLGCTGTLYIKRQNLSGYRVYNVRSEVGIAHIRKGKVVLYSTFDSLRHRNNVYAVLPDLRQFADEHSIEFVKLPDNDSINYTLSLGNKRVLVLERELVDTVKDVDIIVWRKNNRSKLKYLINTDRKVPVILVDGSNSDKTLAYIQFRNDILREQVYILKNNFAYVWDEE</sequence>
<name>A0A1T5F9X4_9SPHI</name>
<feature type="transmembrane region" description="Helical" evidence="6">
    <location>
        <begin position="491"/>
        <end position="511"/>
    </location>
</feature>
<evidence type="ECO:0000313" key="10">
    <source>
        <dbReference type="Proteomes" id="UP000190150"/>
    </source>
</evidence>
<feature type="transmembrane region" description="Helical" evidence="6">
    <location>
        <begin position="370"/>
        <end position="389"/>
    </location>
</feature>
<evidence type="ECO:0000256" key="2">
    <source>
        <dbReference type="ARBA" id="ARBA00022475"/>
    </source>
</evidence>
<dbReference type="PANTHER" id="PTHR30619:SF1">
    <property type="entry name" value="RECOMBINATION PROTEIN 2"/>
    <property type="match status" value="1"/>
</dbReference>
<dbReference type="RefSeq" id="WP_079644375.1">
    <property type="nucleotide sequence ID" value="NZ_FUZF01000015.1"/>
</dbReference>
<feature type="domain" description="DUF4131" evidence="8">
    <location>
        <begin position="39"/>
        <end position="202"/>
    </location>
</feature>
<evidence type="ECO:0000256" key="6">
    <source>
        <dbReference type="SAM" id="Phobius"/>
    </source>
</evidence>
<keyword evidence="3 6" id="KW-0812">Transmembrane</keyword>
<feature type="transmembrane region" description="Helical" evidence="6">
    <location>
        <begin position="68"/>
        <end position="87"/>
    </location>
</feature>
<comment type="subcellular location">
    <subcellularLocation>
        <location evidence="1">Cell membrane</location>
        <topology evidence="1">Multi-pass membrane protein</topology>
    </subcellularLocation>
</comment>
<feature type="transmembrane region" description="Helical" evidence="6">
    <location>
        <begin position="401"/>
        <end position="421"/>
    </location>
</feature>
<dbReference type="PANTHER" id="PTHR30619">
    <property type="entry name" value="DNA INTERNALIZATION/COMPETENCE PROTEIN COMEC/REC2"/>
    <property type="match status" value="1"/>
</dbReference>
<dbReference type="InterPro" id="IPR025405">
    <property type="entry name" value="DUF4131"/>
</dbReference>
<feature type="transmembrane region" description="Helical" evidence="6">
    <location>
        <begin position="518"/>
        <end position="538"/>
    </location>
</feature>
<feature type="transmembrane region" description="Helical" evidence="6">
    <location>
        <begin position="321"/>
        <end position="338"/>
    </location>
</feature>
<proteinExistence type="predicted"/>
<feature type="transmembrane region" description="Helical" evidence="6">
    <location>
        <begin position="459"/>
        <end position="479"/>
    </location>
</feature>
<evidence type="ECO:0000313" key="9">
    <source>
        <dbReference type="EMBL" id="SKB92979.1"/>
    </source>
</evidence>
<protein>
    <submittedName>
        <fullName evidence="9">Competence protein ComEC</fullName>
    </submittedName>
</protein>
<dbReference type="Pfam" id="PF13567">
    <property type="entry name" value="DUF4131"/>
    <property type="match status" value="1"/>
</dbReference>
<organism evidence="9 10">
    <name type="scientific">Sphingobacterium nematocida</name>
    <dbReference type="NCBI Taxonomy" id="1513896"/>
    <lineage>
        <taxon>Bacteria</taxon>
        <taxon>Pseudomonadati</taxon>
        <taxon>Bacteroidota</taxon>
        <taxon>Sphingobacteriia</taxon>
        <taxon>Sphingobacteriales</taxon>
        <taxon>Sphingobacteriaceae</taxon>
        <taxon>Sphingobacterium</taxon>
    </lineage>
</organism>
<keyword evidence="10" id="KW-1185">Reference proteome</keyword>
<dbReference type="Proteomes" id="UP000190150">
    <property type="component" value="Unassembled WGS sequence"/>
</dbReference>
<dbReference type="AlphaFoldDB" id="A0A1T5F9X4"/>
<evidence type="ECO:0000256" key="1">
    <source>
        <dbReference type="ARBA" id="ARBA00004651"/>
    </source>
</evidence>